<organism evidence="2 3">
    <name type="scientific">Allomyces macrogynus (strain ATCC 38327)</name>
    <name type="common">Allomyces javanicus var. macrogynus</name>
    <dbReference type="NCBI Taxonomy" id="578462"/>
    <lineage>
        <taxon>Eukaryota</taxon>
        <taxon>Fungi</taxon>
        <taxon>Fungi incertae sedis</taxon>
        <taxon>Blastocladiomycota</taxon>
        <taxon>Blastocladiomycetes</taxon>
        <taxon>Blastocladiales</taxon>
        <taxon>Blastocladiaceae</taxon>
        <taxon>Allomyces</taxon>
    </lineage>
</organism>
<sequence length="212" mass="22166">MLHLERSLTPVVVDDDHVDLDTDPSPETGAAAAPLAPPPRAHARLSAGYLDYYAGTEAVQYLQYLDEVGPDAPASLPRRIAPPARGDSHGAVLGSSPGSISSLNAAAQGGAAPPRGNSRSNKRESVYLAAHQYQEWSNPKRQSAVPAVPAMSPASLQQAEASLQALLQTDPGSLSRELAHMDPAALATLQALLVERTQQAGQQGQQGQQGTQ</sequence>
<gene>
    <name evidence="2" type="ORF">AMAG_06376</name>
</gene>
<reference evidence="2 3" key="2">
    <citation type="submission" date="2009-11" db="EMBL/GenBank/DDBJ databases">
        <title>The Genome Sequence of Allomyces macrogynus strain ATCC 38327.</title>
        <authorList>
            <consortium name="The Broad Institute Genome Sequencing Platform"/>
            <person name="Russ C."/>
            <person name="Cuomo C."/>
            <person name="Shea T."/>
            <person name="Young S.K."/>
            <person name="Zeng Q."/>
            <person name="Koehrsen M."/>
            <person name="Haas B."/>
            <person name="Borodovsky M."/>
            <person name="Guigo R."/>
            <person name="Alvarado L."/>
            <person name="Berlin A."/>
            <person name="Borenstein D."/>
            <person name="Chen Z."/>
            <person name="Engels R."/>
            <person name="Freedman E."/>
            <person name="Gellesch M."/>
            <person name="Goldberg J."/>
            <person name="Griggs A."/>
            <person name="Gujja S."/>
            <person name="Heiman D."/>
            <person name="Hepburn T."/>
            <person name="Howarth C."/>
            <person name="Jen D."/>
            <person name="Larson L."/>
            <person name="Lewis B."/>
            <person name="Mehta T."/>
            <person name="Park D."/>
            <person name="Pearson M."/>
            <person name="Roberts A."/>
            <person name="Saif S."/>
            <person name="Shenoy N."/>
            <person name="Sisk P."/>
            <person name="Stolte C."/>
            <person name="Sykes S."/>
            <person name="Walk T."/>
            <person name="White J."/>
            <person name="Yandava C."/>
            <person name="Burger G."/>
            <person name="Gray M.W."/>
            <person name="Holland P.W.H."/>
            <person name="King N."/>
            <person name="Lang F.B.F."/>
            <person name="Roger A.J."/>
            <person name="Ruiz-Trillo I."/>
            <person name="Lander E."/>
            <person name="Nusbaum C."/>
        </authorList>
    </citation>
    <scope>NUCLEOTIDE SEQUENCE [LARGE SCALE GENOMIC DNA]</scope>
    <source>
        <strain evidence="2 3">ATCC 38327</strain>
    </source>
</reference>
<evidence type="ECO:0000256" key="1">
    <source>
        <dbReference type="SAM" id="MobiDB-lite"/>
    </source>
</evidence>
<name>A0A0L0SGS5_ALLM3</name>
<feature type="region of interest" description="Disordered" evidence="1">
    <location>
        <begin position="1"/>
        <end position="40"/>
    </location>
</feature>
<keyword evidence="3" id="KW-1185">Reference proteome</keyword>
<reference evidence="2 3" key="1">
    <citation type="submission" date="2009-11" db="EMBL/GenBank/DDBJ databases">
        <title>Annotation of Allomyces macrogynus ATCC 38327.</title>
        <authorList>
            <consortium name="The Broad Institute Genome Sequencing Platform"/>
            <person name="Russ C."/>
            <person name="Cuomo C."/>
            <person name="Burger G."/>
            <person name="Gray M.W."/>
            <person name="Holland P.W.H."/>
            <person name="King N."/>
            <person name="Lang F.B.F."/>
            <person name="Roger A.J."/>
            <person name="Ruiz-Trillo I."/>
            <person name="Young S.K."/>
            <person name="Zeng Q."/>
            <person name="Gargeya S."/>
            <person name="Fitzgerald M."/>
            <person name="Haas B."/>
            <person name="Abouelleil A."/>
            <person name="Alvarado L."/>
            <person name="Arachchi H.M."/>
            <person name="Berlin A."/>
            <person name="Chapman S.B."/>
            <person name="Gearin G."/>
            <person name="Goldberg J."/>
            <person name="Griggs A."/>
            <person name="Gujja S."/>
            <person name="Hansen M."/>
            <person name="Heiman D."/>
            <person name="Howarth C."/>
            <person name="Larimer J."/>
            <person name="Lui A."/>
            <person name="MacDonald P.J.P."/>
            <person name="McCowen C."/>
            <person name="Montmayeur A."/>
            <person name="Murphy C."/>
            <person name="Neiman D."/>
            <person name="Pearson M."/>
            <person name="Priest M."/>
            <person name="Roberts A."/>
            <person name="Saif S."/>
            <person name="Shea T."/>
            <person name="Sisk P."/>
            <person name="Stolte C."/>
            <person name="Sykes S."/>
            <person name="Wortman J."/>
            <person name="Nusbaum C."/>
            <person name="Birren B."/>
        </authorList>
    </citation>
    <scope>NUCLEOTIDE SEQUENCE [LARGE SCALE GENOMIC DNA]</scope>
    <source>
        <strain evidence="2 3">ATCC 38327</strain>
    </source>
</reference>
<accession>A0A0L0SGS5</accession>
<evidence type="ECO:0000313" key="2">
    <source>
        <dbReference type="EMBL" id="KNE61560.1"/>
    </source>
</evidence>
<evidence type="ECO:0000313" key="3">
    <source>
        <dbReference type="Proteomes" id="UP000054350"/>
    </source>
</evidence>
<feature type="region of interest" description="Disordered" evidence="1">
    <location>
        <begin position="75"/>
        <end position="122"/>
    </location>
</feature>
<dbReference type="EMBL" id="GG745338">
    <property type="protein sequence ID" value="KNE61560.1"/>
    <property type="molecule type" value="Genomic_DNA"/>
</dbReference>
<proteinExistence type="predicted"/>
<dbReference type="Proteomes" id="UP000054350">
    <property type="component" value="Unassembled WGS sequence"/>
</dbReference>
<dbReference type="VEuPathDB" id="FungiDB:AMAG_06376"/>
<protein>
    <submittedName>
        <fullName evidence="2">Uncharacterized protein</fullName>
    </submittedName>
</protein>
<dbReference type="AlphaFoldDB" id="A0A0L0SGS5"/>
<feature type="compositionally biased region" description="Low complexity" evidence="1">
    <location>
        <begin position="105"/>
        <end position="114"/>
    </location>
</feature>